<reference evidence="4" key="1">
    <citation type="journal article" date="2019" name="Int. J. Syst. Evol. Microbiol.">
        <title>The Global Catalogue of Microorganisms (GCM) 10K type strain sequencing project: providing services to taxonomists for standard genome sequencing and annotation.</title>
        <authorList>
            <consortium name="The Broad Institute Genomics Platform"/>
            <consortium name="The Broad Institute Genome Sequencing Center for Infectious Disease"/>
            <person name="Wu L."/>
            <person name="Ma J."/>
        </authorList>
    </citation>
    <scope>NUCLEOTIDE SEQUENCE [LARGE SCALE GENOMIC DNA]</scope>
    <source>
        <strain evidence="4">JCM 15478</strain>
    </source>
</reference>
<keyword evidence="2" id="KW-0812">Transmembrane</keyword>
<feature type="transmembrane region" description="Helical" evidence="2">
    <location>
        <begin position="109"/>
        <end position="129"/>
    </location>
</feature>
<feature type="transmembrane region" description="Helical" evidence="2">
    <location>
        <begin position="187"/>
        <end position="208"/>
    </location>
</feature>
<feature type="region of interest" description="Disordered" evidence="1">
    <location>
        <begin position="352"/>
        <end position="375"/>
    </location>
</feature>
<evidence type="ECO:0000313" key="3">
    <source>
        <dbReference type="EMBL" id="GAA2099680.1"/>
    </source>
</evidence>
<name>A0ABP5IJG3_9ACTN</name>
<feature type="transmembrane region" description="Helical" evidence="2">
    <location>
        <begin position="321"/>
        <end position="341"/>
    </location>
</feature>
<feature type="transmembrane region" description="Helical" evidence="2">
    <location>
        <begin position="29"/>
        <end position="47"/>
    </location>
</feature>
<accession>A0ABP5IJG3</accession>
<dbReference type="RefSeq" id="WP_344534278.1">
    <property type="nucleotide sequence ID" value="NZ_BAAAPE010000022.1"/>
</dbReference>
<keyword evidence="4" id="KW-1185">Reference proteome</keyword>
<sequence>MAASEPTHAIRPEAGAQGDAPRTGAPRHLMAYLVAGTLLSVVARLLMSWTGYGFTWGHTDAGDFLRALYDSNERVDPGLLTAYQWSFAGALTAVGALALANRRAGRSGALLLASVLVLVAVRELVGLVVDDNDFRDRYFGGTGLALPVVASWILALLAAVAVLAVLLRAAERPAPGAGRAARGPGAVRYPVAGALLLVLGLISLGWFVHNLVQAESRRGDLLRDVVDASALGYSSFAGDFQVFEVAYMVAAFVLGVLALLRRPGVRGAAFTLMGIQFYLVARTVIGLTLADSSNLRNGLVDPDGEPVMTWDYLFSTTQGTLSGLTNIAIAVIAPAVCALLFRAPEAAPERAGADGFRTDAVPAPAFGPPPPAGPG</sequence>
<feature type="transmembrane region" description="Helical" evidence="2">
    <location>
        <begin position="149"/>
        <end position="167"/>
    </location>
</feature>
<feature type="compositionally biased region" description="Pro residues" evidence="1">
    <location>
        <begin position="365"/>
        <end position="375"/>
    </location>
</feature>
<feature type="transmembrane region" description="Helical" evidence="2">
    <location>
        <begin position="82"/>
        <end position="100"/>
    </location>
</feature>
<dbReference type="EMBL" id="BAAAPE010000022">
    <property type="protein sequence ID" value="GAA2099680.1"/>
    <property type="molecule type" value="Genomic_DNA"/>
</dbReference>
<gene>
    <name evidence="3" type="ORF">GCM10009801_71560</name>
</gene>
<feature type="transmembrane region" description="Helical" evidence="2">
    <location>
        <begin position="240"/>
        <end position="260"/>
    </location>
</feature>
<feature type="region of interest" description="Disordered" evidence="1">
    <location>
        <begin position="1"/>
        <end position="22"/>
    </location>
</feature>
<dbReference type="Proteomes" id="UP001500016">
    <property type="component" value="Unassembled WGS sequence"/>
</dbReference>
<evidence type="ECO:0000313" key="4">
    <source>
        <dbReference type="Proteomes" id="UP001500016"/>
    </source>
</evidence>
<proteinExistence type="predicted"/>
<evidence type="ECO:0008006" key="5">
    <source>
        <dbReference type="Google" id="ProtNLM"/>
    </source>
</evidence>
<organism evidence="3 4">
    <name type="scientific">Streptomyces albiaxialis</name>
    <dbReference type="NCBI Taxonomy" id="329523"/>
    <lineage>
        <taxon>Bacteria</taxon>
        <taxon>Bacillati</taxon>
        <taxon>Actinomycetota</taxon>
        <taxon>Actinomycetes</taxon>
        <taxon>Kitasatosporales</taxon>
        <taxon>Streptomycetaceae</taxon>
        <taxon>Streptomyces</taxon>
    </lineage>
</organism>
<keyword evidence="2" id="KW-0472">Membrane</keyword>
<protein>
    <recommendedName>
        <fullName evidence="5">Integral membrane protein</fullName>
    </recommendedName>
</protein>
<keyword evidence="2" id="KW-1133">Transmembrane helix</keyword>
<comment type="caution">
    <text evidence="3">The sequence shown here is derived from an EMBL/GenBank/DDBJ whole genome shotgun (WGS) entry which is preliminary data.</text>
</comment>
<evidence type="ECO:0000256" key="2">
    <source>
        <dbReference type="SAM" id="Phobius"/>
    </source>
</evidence>
<evidence type="ECO:0000256" key="1">
    <source>
        <dbReference type="SAM" id="MobiDB-lite"/>
    </source>
</evidence>
<feature type="transmembrane region" description="Helical" evidence="2">
    <location>
        <begin position="267"/>
        <end position="290"/>
    </location>
</feature>